<evidence type="ECO:0000256" key="6">
    <source>
        <dbReference type="ARBA" id="ARBA00023163"/>
    </source>
</evidence>
<dbReference type="GO" id="GO:2000143">
    <property type="term" value="P:negative regulation of DNA-templated transcription initiation"/>
    <property type="evidence" value="ECO:0007669"/>
    <property type="project" value="TreeGrafter"/>
</dbReference>
<keyword evidence="3" id="KW-0677">Repeat</keyword>
<evidence type="ECO:0000256" key="5">
    <source>
        <dbReference type="ARBA" id="ARBA00023125"/>
    </source>
</evidence>
<dbReference type="RefSeq" id="WP_252586841.1">
    <property type="nucleotide sequence ID" value="NZ_JAMWYS010000024.1"/>
</dbReference>
<dbReference type="InterPro" id="IPR007159">
    <property type="entry name" value="SpoVT-AbrB_dom"/>
</dbReference>
<evidence type="ECO:0000256" key="7">
    <source>
        <dbReference type="HAMAP-Rule" id="MF_01008"/>
    </source>
</evidence>
<dbReference type="AlphaFoldDB" id="A0A9X2F0M3"/>
<keyword evidence="4 7" id="KW-0805">Transcription regulation</keyword>
<dbReference type="HAMAP" id="MF_01008">
    <property type="entry name" value="MraZ"/>
    <property type="match status" value="1"/>
</dbReference>
<dbReference type="InterPro" id="IPR035642">
    <property type="entry name" value="MraZ_N"/>
</dbReference>
<dbReference type="InterPro" id="IPR020603">
    <property type="entry name" value="MraZ_dom"/>
</dbReference>
<comment type="subunit">
    <text evidence="7">Forms oligomers.</text>
</comment>
<reference evidence="9" key="1">
    <citation type="submission" date="2022-06" db="EMBL/GenBank/DDBJ databases">
        <title>Solitalea sp. MAHUQ-68 isolated from rhizospheric soil.</title>
        <authorList>
            <person name="Huq M.A."/>
        </authorList>
    </citation>
    <scope>NUCLEOTIDE SEQUENCE</scope>
    <source>
        <strain evidence="9">MAHUQ-68</strain>
    </source>
</reference>
<comment type="subcellular location">
    <subcellularLocation>
        <location evidence="7">Cytoplasm</location>
        <location evidence="7">Nucleoid</location>
    </subcellularLocation>
</comment>
<feature type="domain" description="SpoVT-AbrB" evidence="8">
    <location>
        <begin position="82"/>
        <end position="125"/>
    </location>
</feature>
<dbReference type="InterPro" id="IPR038619">
    <property type="entry name" value="MraZ_sf"/>
</dbReference>
<dbReference type="GO" id="GO:0009295">
    <property type="term" value="C:nucleoid"/>
    <property type="evidence" value="ECO:0007669"/>
    <property type="project" value="UniProtKB-SubCell"/>
</dbReference>
<dbReference type="CDD" id="cd16320">
    <property type="entry name" value="MraZ_N"/>
    <property type="match status" value="1"/>
</dbReference>
<keyword evidence="2 7" id="KW-0963">Cytoplasm</keyword>
<dbReference type="Pfam" id="PF02381">
    <property type="entry name" value="MraZ"/>
    <property type="match status" value="2"/>
</dbReference>
<keyword evidence="10" id="KW-1185">Reference proteome</keyword>
<evidence type="ECO:0000313" key="9">
    <source>
        <dbReference type="EMBL" id="MCO4292437.1"/>
    </source>
</evidence>
<accession>A0A9X2F0M3</accession>
<dbReference type="InterPro" id="IPR035644">
    <property type="entry name" value="MraZ_C"/>
</dbReference>
<dbReference type="GO" id="GO:0000976">
    <property type="term" value="F:transcription cis-regulatory region binding"/>
    <property type="evidence" value="ECO:0007669"/>
    <property type="project" value="TreeGrafter"/>
</dbReference>
<organism evidence="9 10">
    <name type="scientific">Solitalea agri</name>
    <dbReference type="NCBI Taxonomy" id="2953739"/>
    <lineage>
        <taxon>Bacteria</taxon>
        <taxon>Pseudomonadati</taxon>
        <taxon>Bacteroidota</taxon>
        <taxon>Sphingobacteriia</taxon>
        <taxon>Sphingobacteriales</taxon>
        <taxon>Sphingobacteriaceae</taxon>
        <taxon>Solitalea</taxon>
    </lineage>
</organism>
<dbReference type="GO" id="GO:0005737">
    <property type="term" value="C:cytoplasm"/>
    <property type="evidence" value="ECO:0007669"/>
    <property type="project" value="UniProtKB-UniRule"/>
</dbReference>
<gene>
    <name evidence="7 9" type="primary">mraZ</name>
    <name evidence="9" type="ORF">NF867_06140</name>
</gene>
<evidence type="ECO:0000256" key="4">
    <source>
        <dbReference type="ARBA" id="ARBA00023015"/>
    </source>
</evidence>
<feature type="domain" description="SpoVT-AbrB" evidence="8">
    <location>
        <begin position="7"/>
        <end position="53"/>
    </location>
</feature>
<dbReference type="Proteomes" id="UP001155182">
    <property type="component" value="Unassembled WGS sequence"/>
</dbReference>
<evidence type="ECO:0000256" key="3">
    <source>
        <dbReference type="ARBA" id="ARBA00022737"/>
    </source>
</evidence>
<dbReference type="PANTHER" id="PTHR34701">
    <property type="entry name" value="TRANSCRIPTIONAL REGULATOR MRAZ"/>
    <property type="match status" value="1"/>
</dbReference>
<evidence type="ECO:0000256" key="1">
    <source>
        <dbReference type="ARBA" id="ARBA00013860"/>
    </source>
</evidence>
<dbReference type="InterPro" id="IPR003444">
    <property type="entry name" value="MraZ"/>
</dbReference>
<dbReference type="PANTHER" id="PTHR34701:SF1">
    <property type="entry name" value="TRANSCRIPTIONAL REGULATOR MRAZ"/>
    <property type="match status" value="1"/>
</dbReference>
<dbReference type="CDD" id="cd16321">
    <property type="entry name" value="MraZ_C"/>
    <property type="match status" value="1"/>
</dbReference>
<evidence type="ECO:0000313" key="10">
    <source>
        <dbReference type="Proteomes" id="UP001155182"/>
    </source>
</evidence>
<dbReference type="SUPFAM" id="SSF89447">
    <property type="entry name" value="AbrB/MazE/MraZ-like"/>
    <property type="match status" value="1"/>
</dbReference>
<dbReference type="Gene3D" id="3.40.1550.20">
    <property type="entry name" value="Transcriptional regulator MraZ domain"/>
    <property type="match status" value="1"/>
</dbReference>
<dbReference type="NCBIfam" id="TIGR00242">
    <property type="entry name" value="division/cell wall cluster transcriptional repressor MraZ"/>
    <property type="match status" value="1"/>
</dbReference>
<dbReference type="GO" id="GO:0003700">
    <property type="term" value="F:DNA-binding transcription factor activity"/>
    <property type="evidence" value="ECO:0007669"/>
    <property type="project" value="UniProtKB-UniRule"/>
</dbReference>
<evidence type="ECO:0000259" key="8">
    <source>
        <dbReference type="PROSITE" id="PS51740"/>
    </source>
</evidence>
<protein>
    <recommendedName>
        <fullName evidence="1 7">Transcriptional regulator MraZ</fullName>
    </recommendedName>
</protein>
<comment type="caution">
    <text evidence="9">The sequence shown here is derived from an EMBL/GenBank/DDBJ whole genome shotgun (WGS) entry which is preliminary data.</text>
</comment>
<keyword evidence="6 7" id="KW-0804">Transcription</keyword>
<keyword evidence="5 7" id="KW-0238">DNA-binding</keyword>
<dbReference type="InterPro" id="IPR037914">
    <property type="entry name" value="SpoVT-AbrB_sf"/>
</dbReference>
<evidence type="ECO:0000256" key="2">
    <source>
        <dbReference type="ARBA" id="ARBA00022490"/>
    </source>
</evidence>
<name>A0A9X2F0M3_9SPHI</name>
<comment type="similarity">
    <text evidence="7">Belongs to the MraZ family.</text>
</comment>
<dbReference type="EMBL" id="JAMWYS010000024">
    <property type="protein sequence ID" value="MCO4292437.1"/>
    <property type="molecule type" value="Genomic_DNA"/>
</dbReference>
<sequence length="158" mass="18224">MTQFIGEYDCKVDPKGRIMLPAGLKKQLPEEASDKFVINRGFEKCLVLYPFNVWQNISAEVNKLNLYNQKNRNFARYFFRGATELTLDTNNRLLLPKSLLEYAGIDGELVLFPYSDRIEIWSKEAYDNLLNEEPEDFALLAEEVMGGKAGERSFDELP</sequence>
<dbReference type="PROSITE" id="PS51740">
    <property type="entry name" value="SPOVT_ABRB"/>
    <property type="match status" value="2"/>
</dbReference>
<proteinExistence type="inferred from homology"/>